<evidence type="ECO:0000313" key="1">
    <source>
        <dbReference type="EMBL" id="KFB09590.1"/>
    </source>
</evidence>
<accession>A0A084U9F4</accession>
<comment type="caution">
    <text evidence="1">The sequence shown here is derived from an EMBL/GenBank/DDBJ whole genome shotgun (WGS) entry which is preliminary data.</text>
</comment>
<dbReference type="EMBL" id="JMQM01000001">
    <property type="protein sequence ID" value="KFB09590.1"/>
    <property type="molecule type" value="Genomic_DNA"/>
</dbReference>
<gene>
    <name evidence="1" type="ORF">EL18_00606</name>
</gene>
<evidence type="ECO:0000313" key="2">
    <source>
        <dbReference type="Proteomes" id="UP000053675"/>
    </source>
</evidence>
<reference evidence="1 2" key="1">
    <citation type="submission" date="2014-05" db="EMBL/GenBank/DDBJ databases">
        <title>Draft Genome Sequence of Nitratireductor basaltis Strain UMTGB225, A Marine Bacterium Isolated from Green Barrel Tunicate.</title>
        <authorList>
            <person name="Gan H.Y."/>
        </authorList>
    </citation>
    <scope>NUCLEOTIDE SEQUENCE [LARGE SCALE GENOMIC DNA]</scope>
    <source>
        <strain evidence="1 2">UMTGB225</strain>
    </source>
</reference>
<name>A0A084U9F4_9HYPH</name>
<sequence length="33" mass="3705">MLVEYRLAVPLWLEEPGVNHAIAKVADPENCNL</sequence>
<protein>
    <submittedName>
        <fullName evidence="1">Uncharacterized protein</fullName>
    </submittedName>
</protein>
<dbReference type="Proteomes" id="UP000053675">
    <property type="component" value="Unassembled WGS sequence"/>
</dbReference>
<organism evidence="1 2">
    <name type="scientific">Nitratireductor basaltis</name>
    <dbReference type="NCBI Taxonomy" id="472175"/>
    <lineage>
        <taxon>Bacteria</taxon>
        <taxon>Pseudomonadati</taxon>
        <taxon>Pseudomonadota</taxon>
        <taxon>Alphaproteobacteria</taxon>
        <taxon>Hyphomicrobiales</taxon>
        <taxon>Phyllobacteriaceae</taxon>
        <taxon>Nitratireductor</taxon>
    </lineage>
</organism>
<keyword evidence="2" id="KW-1185">Reference proteome</keyword>
<dbReference type="AlphaFoldDB" id="A0A084U9F4"/>
<proteinExistence type="predicted"/>